<proteinExistence type="predicted"/>
<keyword evidence="4" id="KW-1185">Reference proteome</keyword>
<feature type="region of interest" description="Disordered" evidence="2">
    <location>
        <begin position="47"/>
        <end position="66"/>
    </location>
</feature>
<feature type="compositionally biased region" description="Pro residues" evidence="2">
    <location>
        <begin position="90"/>
        <end position="99"/>
    </location>
</feature>
<feature type="region of interest" description="Disordered" evidence="2">
    <location>
        <begin position="80"/>
        <end position="103"/>
    </location>
</feature>
<evidence type="ECO:0000313" key="3">
    <source>
        <dbReference type="EMBL" id="CEL57631.1"/>
    </source>
</evidence>
<keyword evidence="1" id="KW-0175">Coiled coil</keyword>
<reference evidence="3 4" key="1">
    <citation type="submission" date="2014-11" db="EMBL/GenBank/DDBJ databases">
        <authorList>
            <person name="Wibberg Daniel"/>
        </authorList>
    </citation>
    <scope>NUCLEOTIDE SEQUENCE [LARGE SCALE GENOMIC DNA]</scope>
    <source>
        <strain evidence="3">Rhizoctonia solani AG1-IB 7/3/14</strain>
    </source>
</reference>
<evidence type="ECO:0000313" key="4">
    <source>
        <dbReference type="Proteomes" id="UP000059188"/>
    </source>
</evidence>
<name>A0A0B7FI48_THACB</name>
<gene>
    <name evidence="3" type="ORF">RSOLAG1IB_02374</name>
</gene>
<dbReference type="AlphaFoldDB" id="A0A0B7FI48"/>
<protein>
    <submittedName>
        <fullName evidence="3">Uncharacterized protein</fullName>
    </submittedName>
</protein>
<accession>A0A0B7FI48</accession>
<evidence type="ECO:0000256" key="2">
    <source>
        <dbReference type="SAM" id="MobiDB-lite"/>
    </source>
</evidence>
<organism evidence="3 4">
    <name type="scientific">Thanatephorus cucumeris (strain AG1-IB / isolate 7/3/14)</name>
    <name type="common">Lettuce bottom rot fungus</name>
    <name type="synonym">Rhizoctonia solani</name>
    <dbReference type="NCBI Taxonomy" id="1108050"/>
    <lineage>
        <taxon>Eukaryota</taxon>
        <taxon>Fungi</taxon>
        <taxon>Dikarya</taxon>
        <taxon>Basidiomycota</taxon>
        <taxon>Agaricomycotina</taxon>
        <taxon>Agaricomycetes</taxon>
        <taxon>Cantharellales</taxon>
        <taxon>Ceratobasidiaceae</taxon>
        <taxon>Rhizoctonia</taxon>
        <taxon>Rhizoctonia solani AG-1</taxon>
    </lineage>
</organism>
<feature type="coiled-coil region" evidence="1">
    <location>
        <begin position="10"/>
        <end position="46"/>
    </location>
</feature>
<dbReference type="EMBL" id="LN679102">
    <property type="protein sequence ID" value="CEL57631.1"/>
    <property type="molecule type" value="Genomic_DNA"/>
</dbReference>
<sequence length="302" mass="34125">MLKYHTHYRHRKAEEALQAMQAARMKIRAEAEGAELEQACERLEHTEPALDISNNGSFEAEGANSEEQPGIIEETQMDAPPEPYVQSQTPTPPPSPPPLDIQYESDESECDYEFVHAHNDPPAIRLAYLNALCDHIIRKQTVRDVEISLQNTINCIRLIPNGIPPDVRPLTTLTSVRRRLGLDTSRLLRRVPVCDKCYKRYSMEDVSAAALPAICTQTQPSCTGSYMKVGKRNGREKNMPTKVLLYMKMVPSLRYMLLRPSFVRLLAEGSEASVQPRAENVFYDICDGSAWKSARIGLHRVF</sequence>
<dbReference type="OrthoDB" id="3248986at2759"/>
<dbReference type="Proteomes" id="UP000059188">
    <property type="component" value="Unassembled WGS sequence"/>
</dbReference>
<evidence type="ECO:0000256" key="1">
    <source>
        <dbReference type="SAM" id="Coils"/>
    </source>
</evidence>